<dbReference type="OrthoDB" id="9807923at2"/>
<dbReference type="Proteomes" id="UP000306402">
    <property type="component" value="Unassembled WGS sequence"/>
</dbReference>
<accession>A0A5R9L4U9</accession>
<dbReference type="InterPro" id="IPR011256">
    <property type="entry name" value="Reg_factor_effector_dom_sf"/>
</dbReference>
<sequence length="165" mass="19038">MLSEPKTEFRPERPYLAIRKKVHMFDIPNALPPLIPEVKQWMDQRKIEPAGYDFFLYKSIDPQNELECEAGFPVARAVEGDEYVQAGAFPAGNYASLVYTGDFKYMMEAHKALESWIEAQGLKEKRETIEGTACWGSRTEVYLVDPTLEPNPEKWQTEIVFQLED</sequence>
<evidence type="ECO:0000259" key="1">
    <source>
        <dbReference type="SMART" id="SM00871"/>
    </source>
</evidence>
<name>A0A5R9L4U9_9BACT</name>
<reference evidence="2 3" key="1">
    <citation type="submission" date="2019-05" db="EMBL/GenBank/DDBJ databases">
        <authorList>
            <person name="Qu J.-H."/>
        </authorList>
    </citation>
    <scope>NUCLEOTIDE SEQUENCE [LARGE SCALE GENOMIC DNA]</scope>
    <source>
        <strain evidence="2 3">T17</strain>
    </source>
</reference>
<evidence type="ECO:0000313" key="2">
    <source>
        <dbReference type="EMBL" id="TLV03379.1"/>
    </source>
</evidence>
<evidence type="ECO:0000313" key="3">
    <source>
        <dbReference type="Proteomes" id="UP000306402"/>
    </source>
</evidence>
<proteinExistence type="predicted"/>
<gene>
    <name evidence="2" type="ORF">FEN17_07160</name>
</gene>
<organism evidence="2 3">
    <name type="scientific">Dyadobacter luticola</name>
    <dbReference type="NCBI Taxonomy" id="1979387"/>
    <lineage>
        <taxon>Bacteria</taxon>
        <taxon>Pseudomonadati</taxon>
        <taxon>Bacteroidota</taxon>
        <taxon>Cytophagia</taxon>
        <taxon>Cytophagales</taxon>
        <taxon>Spirosomataceae</taxon>
        <taxon>Dyadobacter</taxon>
    </lineage>
</organism>
<dbReference type="Gene3D" id="3.20.80.10">
    <property type="entry name" value="Regulatory factor, effector binding domain"/>
    <property type="match status" value="1"/>
</dbReference>
<dbReference type="InterPro" id="IPR029442">
    <property type="entry name" value="GyrI-like"/>
</dbReference>
<dbReference type="SUPFAM" id="SSF55136">
    <property type="entry name" value="Probable bacterial effector-binding domain"/>
    <property type="match status" value="1"/>
</dbReference>
<dbReference type="Pfam" id="PF06445">
    <property type="entry name" value="GyrI-like"/>
    <property type="match status" value="1"/>
</dbReference>
<feature type="domain" description="AraC effector-binding" evidence="1">
    <location>
        <begin position="3"/>
        <end position="164"/>
    </location>
</feature>
<dbReference type="RefSeq" id="WP_138364587.1">
    <property type="nucleotide sequence ID" value="NZ_VCEJ01000002.1"/>
</dbReference>
<dbReference type="SMART" id="SM00871">
    <property type="entry name" value="AraC_E_bind"/>
    <property type="match status" value="1"/>
</dbReference>
<protein>
    <submittedName>
        <fullName evidence="2">GyrI-like domain-containing protein</fullName>
    </submittedName>
</protein>
<dbReference type="InterPro" id="IPR010499">
    <property type="entry name" value="AraC_E-bd"/>
</dbReference>
<dbReference type="EMBL" id="VCEJ01000002">
    <property type="protein sequence ID" value="TLV03379.1"/>
    <property type="molecule type" value="Genomic_DNA"/>
</dbReference>
<keyword evidence="3" id="KW-1185">Reference proteome</keyword>
<comment type="caution">
    <text evidence="2">The sequence shown here is derived from an EMBL/GenBank/DDBJ whole genome shotgun (WGS) entry which is preliminary data.</text>
</comment>
<dbReference type="AlphaFoldDB" id="A0A5R9L4U9"/>